<gene>
    <name evidence="2" type="ORF">ARTV_0957</name>
</gene>
<organism evidence="2">
    <name type="scientific">Arsenophonus endosymbiont of Trialeurodes vaporariorum</name>
    <dbReference type="NCBI Taxonomy" id="235567"/>
    <lineage>
        <taxon>Bacteria</taxon>
        <taxon>Pseudomonadati</taxon>
        <taxon>Pseudomonadota</taxon>
        <taxon>Gammaproteobacteria</taxon>
        <taxon>Enterobacterales</taxon>
        <taxon>Morganellaceae</taxon>
        <taxon>Arsenophonus</taxon>
    </lineage>
</organism>
<evidence type="ECO:0008006" key="3">
    <source>
        <dbReference type="Google" id="ProtNLM"/>
    </source>
</evidence>
<dbReference type="InterPro" id="IPR001087">
    <property type="entry name" value="GDSL"/>
</dbReference>
<reference evidence="2" key="1">
    <citation type="submission" date="2018-04" db="EMBL/GenBank/DDBJ databases">
        <authorList>
            <person name="Go L.Y."/>
            <person name="Mitchell J.A."/>
        </authorList>
    </citation>
    <scope>NUCLEOTIDE SEQUENCE</scope>
    <source>
        <strain evidence="2">ARTV</strain>
    </source>
</reference>
<dbReference type="AlphaFoldDB" id="A0A3B0LZ13"/>
<dbReference type="InterPro" id="IPR008265">
    <property type="entry name" value="Lipase_GDSL_AS"/>
</dbReference>
<sequence length="363" mass="40636">MLPTRFRNVIVFGDSLSDTGIMASSFIGKLASAFGAMTVNPTGRYSDCRNWTDHMYEAATGGGSLVMANASTSKKLTSKHQSFSQESLWGDGSDLWFRYANYAVGGATGGIPYATVHECSLTTMKNEVKAFEKDFLLQGINNENFLFIVWFGANDLYTAGLPATKMHKVAIKIAHKRREELVKIVGSSNAHFIYINMGLPLSAARYQEMVSSAKAKYQTSTNEKKAKRIYDEVRRQINNFESGAMLFNHTLREIAESNGDMYVDMASLLKPESMSNLYEKLHLSEGVQEVETSNQFIDSCNYDIIMGHNSKVSTSDKAHPTDRVYRVVWQKICEALWERGYTFGTLPVIKGCNHSDTQFCTRL</sequence>
<dbReference type="GO" id="GO:0006629">
    <property type="term" value="P:lipid metabolic process"/>
    <property type="evidence" value="ECO:0007669"/>
    <property type="project" value="InterPro"/>
</dbReference>
<dbReference type="Gene3D" id="3.40.50.1110">
    <property type="entry name" value="SGNH hydrolase"/>
    <property type="match status" value="1"/>
</dbReference>
<dbReference type="PANTHER" id="PTHR22835:SF659">
    <property type="entry name" value="GDSL LIPASE_ACYLHYDROLASE, PUTATIVE (AFU_ORTHOLOGUE AFUA_2G00510)-RELATED"/>
    <property type="match status" value="1"/>
</dbReference>
<dbReference type="InterPro" id="IPR036514">
    <property type="entry name" value="SGNH_hydro_sf"/>
</dbReference>
<protein>
    <recommendedName>
        <fullName evidence="3">Thermolabile hemolysin</fullName>
    </recommendedName>
</protein>
<name>A0A3B0LZ13_9GAMM</name>
<dbReference type="SUPFAM" id="SSF52266">
    <property type="entry name" value="SGNH hydrolase"/>
    <property type="match status" value="1"/>
</dbReference>
<proteinExistence type="inferred from homology"/>
<dbReference type="PANTHER" id="PTHR22835">
    <property type="entry name" value="ZINC FINGER FYVE DOMAIN CONTAINING PROTEIN"/>
    <property type="match status" value="1"/>
</dbReference>
<accession>A0A3B0LZ13</accession>
<dbReference type="Pfam" id="PF00657">
    <property type="entry name" value="Lipase_GDSL"/>
    <property type="match status" value="1"/>
</dbReference>
<dbReference type="EMBL" id="UFQR01000003">
    <property type="protein sequence ID" value="SSW95213.1"/>
    <property type="molecule type" value="Genomic_DNA"/>
</dbReference>
<dbReference type="GO" id="GO:0016298">
    <property type="term" value="F:lipase activity"/>
    <property type="evidence" value="ECO:0007669"/>
    <property type="project" value="InterPro"/>
</dbReference>
<evidence type="ECO:0000313" key="2">
    <source>
        <dbReference type="EMBL" id="SSW95213.1"/>
    </source>
</evidence>
<dbReference type="PROSITE" id="PS01098">
    <property type="entry name" value="LIPASE_GDSL_SER"/>
    <property type="match status" value="1"/>
</dbReference>
<evidence type="ECO:0000256" key="1">
    <source>
        <dbReference type="ARBA" id="ARBA00008668"/>
    </source>
</evidence>
<comment type="similarity">
    <text evidence="1">Belongs to the 'GDSL' lipolytic enzyme family.</text>
</comment>